<evidence type="ECO:0000313" key="10">
    <source>
        <dbReference type="Proteomes" id="UP000015100"/>
    </source>
</evidence>
<name>S8AGY8_DACHA</name>
<feature type="transmembrane region" description="Helical" evidence="7">
    <location>
        <begin position="351"/>
        <end position="378"/>
    </location>
</feature>
<dbReference type="Pfam" id="PF20684">
    <property type="entry name" value="Fung_rhodopsin"/>
    <property type="match status" value="1"/>
</dbReference>
<gene>
    <name evidence="9" type="ORF">H072_3984</name>
</gene>
<evidence type="ECO:0000259" key="8">
    <source>
        <dbReference type="Pfam" id="PF20684"/>
    </source>
</evidence>
<dbReference type="InterPro" id="IPR049326">
    <property type="entry name" value="Rhodopsin_dom_fungi"/>
</dbReference>
<evidence type="ECO:0000256" key="6">
    <source>
        <dbReference type="SAM" id="MobiDB-lite"/>
    </source>
</evidence>
<dbReference type="STRING" id="1284197.S8AGY8"/>
<dbReference type="AlphaFoldDB" id="S8AGY8"/>
<evidence type="ECO:0000313" key="9">
    <source>
        <dbReference type="EMBL" id="EPS42149.1"/>
    </source>
</evidence>
<comment type="subcellular location">
    <subcellularLocation>
        <location evidence="1">Membrane</location>
        <topology evidence="1">Multi-pass membrane protein</topology>
    </subcellularLocation>
</comment>
<evidence type="ECO:0000256" key="1">
    <source>
        <dbReference type="ARBA" id="ARBA00004141"/>
    </source>
</evidence>
<comment type="caution">
    <text evidence="9">The sequence shown here is derived from an EMBL/GenBank/DDBJ whole genome shotgun (WGS) entry which is preliminary data.</text>
</comment>
<dbReference type="PANTHER" id="PTHR33048:SF162">
    <property type="entry name" value="SATRATOXIN BIOSYNTHESIS SC1 CLUSTER PROTEIN 4"/>
    <property type="match status" value="1"/>
</dbReference>
<proteinExistence type="inferred from homology"/>
<dbReference type="InterPro" id="IPR052337">
    <property type="entry name" value="SAT4-like"/>
</dbReference>
<dbReference type="OrthoDB" id="444631at2759"/>
<comment type="similarity">
    <text evidence="5">Belongs to the SAT4 family.</text>
</comment>
<feature type="transmembrane region" description="Helical" evidence="7">
    <location>
        <begin position="258"/>
        <end position="275"/>
    </location>
</feature>
<evidence type="ECO:0000256" key="3">
    <source>
        <dbReference type="ARBA" id="ARBA00022989"/>
    </source>
</evidence>
<feature type="domain" description="Rhodopsin" evidence="8">
    <location>
        <begin position="243"/>
        <end position="490"/>
    </location>
</feature>
<dbReference type="EMBL" id="AQGS01000129">
    <property type="protein sequence ID" value="EPS42149.1"/>
    <property type="molecule type" value="Genomic_DNA"/>
</dbReference>
<keyword evidence="4 7" id="KW-0472">Membrane</keyword>
<accession>S8AGY8</accession>
<evidence type="ECO:0000256" key="7">
    <source>
        <dbReference type="SAM" id="Phobius"/>
    </source>
</evidence>
<reference evidence="9 10" key="1">
    <citation type="journal article" date="2013" name="PLoS Genet.">
        <title>Genomic mechanisms accounting for the adaptation to parasitism in nematode-trapping fungi.</title>
        <authorList>
            <person name="Meerupati T."/>
            <person name="Andersson K.M."/>
            <person name="Friman E."/>
            <person name="Kumar D."/>
            <person name="Tunlid A."/>
            <person name="Ahren D."/>
        </authorList>
    </citation>
    <scope>NUCLEOTIDE SEQUENCE [LARGE SCALE GENOMIC DNA]</scope>
    <source>
        <strain evidence="9 10">CBS 200.50</strain>
    </source>
</reference>
<dbReference type="Proteomes" id="UP000015100">
    <property type="component" value="Unassembled WGS sequence"/>
</dbReference>
<keyword evidence="3 7" id="KW-1133">Transmembrane helix</keyword>
<sequence>MAEVKELAPIRLDPGIRGNGGGGPGDEAGRCIPTIDNEYKYIDDIDTVDDQPGPRPRPRPVDVQNTIWRFSSSYECTGDYEGEQASLGFPEALAGSVPTLSRSNSAWHRPSLHLHLQHASRLCRWWRSLQYGARSWQHCAPERWADLFFFTMNGSPLDLSSLVRSLVCRFEAAPVVVDISVLTAAQLASIRIYPNPSRWSLRLSKRSNTIVHCKTVRFGKSILRALTAIFWTLFAGVTVLTTARLVSRWRLQHRLIDEDYIVLLAYLLLLAEGIMDTITQPTTILIRSLREGRFPSDRLGDPILWIQHLTDYARIQFATKMLFYACLWTVKLSFLMFMRKMLFALPGYSKYWWFVTGLWALTFVGCILSCFTACPTAGAFSTAVLCNDTRDTRANANGLLYGALADVVTDLAIMLLPYPLIRKLRHITFKQKIGVYGIFSLCVVTIAACVIRAANILDGYGKWFDPIWVRLWNDVECLTAVAVGTIPGIISVSKKTTPHLSTAGMAFTTDYNNISGDTTVPHQTTTAAKSKKRGPVADWWTFALRRPSLRSEDEEVGEKRVPTSDK</sequence>
<keyword evidence="2 7" id="KW-0812">Transmembrane</keyword>
<evidence type="ECO:0000256" key="2">
    <source>
        <dbReference type="ARBA" id="ARBA00022692"/>
    </source>
</evidence>
<organism evidence="9 10">
    <name type="scientific">Dactylellina haptotyla (strain CBS 200.50)</name>
    <name type="common">Nematode-trapping fungus</name>
    <name type="synonym">Monacrosporium haptotylum</name>
    <dbReference type="NCBI Taxonomy" id="1284197"/>
    <lineage>
        <taxon>Eukaryota</taxon>
        <taxon>Fungi</taxon>
        <taxon>Dikarya</taxon>
        <taxon>Ascomycota</taxon>
        <taxon>Pezizomycotina</taxon>
        <taxon>Orbiliomycetes</taxon>
        <taxon>Orbiliales</taxon>
        <taxon>Orbiliaceae</taxon>
        <taxon>Dactylellina</taxon>
    </lineage>
</organism>
<feature type="transmembrane region" description="Helical" evidence="7">
    <location>
        <begin position="433"/>
        <end position="454"/>
    </location>
</feature>
<protein>
    <recommendedName>
        <fullName evidence="8">Rhodopsin domain-containing protein</fullName>
    </recommendedName>
</protein>
<feature type="compositionally biased region" description="Gly residues" evidence="6">
    <location>
        <begin position="17"/>
        <end position="26"/>
    </location>
</feature>
<dbReference type="eggNOG" id="ENOG502SSB8">
    <property type="taxonomic scope" value="Eukaryota"/>
</dbReference>
<dbReference type="PANTHER" id="PTHR33048">
    <property type="entry name" value="PTH11-LIKE INTEGRAL MEMBRANE PROTEIN (AFU_ORTHOLOGUE AFUA_5G11245)"/>
    <property type="match status" value="1"/>
</dbReference>
<reference evidence="10" key="2">
    <citation type="submission" date="2013-04" db="EMBL/GenBank/DDBJ databases">
        <title>Genomic mechanisms accounting for the adaptation to parasitism in nematode-trapping fungi.</title>
        <authorList>
            <person name="Ahren D.G."/>
        </authorList>
    </citation>
    <scope>NUCLEOTIDE SEQUENCE [LARGE SCALE GENOMIC DNA]</scope>
    <source>
        <strain evidence="10">CBS 200.50</strain>
    </source>
</reference>
<evidence type="ECO:0000256" key="4">
    <source>
        <dbReference type="ARBA" id="ARBA00023136"/>
    </source>
</evidence>
<feature type="transmembrane region" description="Helical" evidence="7">
    <location>
        <begin position="222"/>
        <end position="246"/>
    </location>
</feature>
<keyword evidence="10" id="KW-1185">Reference proteome</keyword>
<feature type="transmembrane region" description="Helical" evidence="7">
    <location>
        <begin position="321"/>
        <end position="339"/>
    </location>
</feature>
<dbReference type="HOGENOM" id="CLU_481475_0_0_1"/>
<dbReference type="GO" id="GO:0016020">
    <property type="term" value="C:membrane"/>
    <property type="evidence" value="ECO:0007669"/>
    <property type="project" value="UniProtKB-SubCell"/>
</dbReference>
<feature type="transmembrane region" description="Helical" evidence="7">
    <location>
        <begin position="398"/>
        <end position="421"/>
    </location>
</feature>
<evidence type="ECO:0000256" key="5">
    <source>
        <dbReference type="ARBA" id="ARBA00038359"/>
    </source>
</evidence>
<feature type="region of interest" description="Disordered" evidence="6">
    <location>
        <begin position="1"/>
        <end position="30"/>
    </location>
</feature>